<dbReference type="PANTHER" id="PTHR11709:SF394">
    <property type="entry name" value="FI03373P-RELATED"/>
    <property type="match status" value="1"/>
</dbReference>
<dbReference type="InterPro" id="IPR011707">
    <property type="entry name" value="Cu-oxidase-like_N"/>
</dbReference>
<dbReference type="InterPro" id="IPR008972">
    <property type="entry name" value="Cupredoxin"/>
</dbReference>
<dbReference type="AlphaFoldDB" id="A0A841SLD7"/>
<keyword evidence="1" id="KW-0479">Metal-binding</keyword>
<dbReference type="Gene3D" id="2.60.40.420">
    <property type="entry name" value="Cupredoxins - blue copper proteins"/>
    <property type="match status" value="2"/>
</dbReference>
<organism evidence="7 8">
    <name type="scientific">Cohnella thailandensis</name>
    <dbReference type="NCBI Taxonomy" id="557557"/>
    <lineage>
        <taxon>Bacteria</taxon>
        <taxon>Bacillati</taxon>
        <taxon>Bacillota</taxon>
        <taxon>Bacilli</taxon>
        <taxon>Bacillales</taxon>
        <taxon>Paenibacillaceae</taxon>
        <taxon>Cohnella</taxon>
    </lineage>
</organism>
<evidence type="ECO:0000256" key="4">
    <source>
        <dbReference type="SAM" id="Phobius"/>
    </source>
</evidence>
<feature type="transmembrane region" description="Helical" evidence="4">
    <location>
        <begin position="191"/>
        <end position="214"/>
    </location>
</feature>
<proteinExistence type="predicted"/>
<sequence length="694" mass="77189">MFVTVASMMVTYAMTVLWSIAGMGVTGLPYVKSHTRLKTSRMLLLWMSYAGALLASIWLALIIILYVRSGWWSVEGIVKTILPVVLVGYAPVFLYALPRLRGLRRSVPDQETLIRTAHPMLIIPNYAAALASGIAAYHTVFSQPTLPSLLETLGILLLFLLVLVVPSLFVFRRYQAIREGTFTASPAWKRLLKFALAGATTAVVAIAILAVQAWTDYRTSILPEASGMMNHERIDTGGGAPAMMLGHQARHNHTGMVAVAALTGDLSAPVDIQYELVAQKRQITLASGAKVEAWTYNGEVAPQLRARQGENVEVKLINRDIDKGVTIHWHGYNVPNAMDGVPGMTQNVVRPGESFTYRFRAEQEGTYWFHSHQQAAEQVRNGLFGSFIVEPQEETANSDEEVILINHNWTTDRGEKTAFGDQDLMQRKQIMPGKTVKLRLINANNQSQKYMLLGSDYSITSIDGTPVRQPDSLSGQTAFRLAAGGRYDVSFTMPDHPVQFKLGETIDLEGPGILFYTNSLPNRPSFQAATGLFDPSEYGEPAVNEVTAATEFDKEFRMILGNRMGFYNGEFHFLWTVNGEVYPHTPTFVVKEGETIKTTFINKSLSEHPMHLHGHHMTVLKKNGKRVKTPWVTDTLNVEPDESYEVAFLADNPGMWMDHCHILEHAAVGMVLHLMYDNVMPSYEAGMRSGNLPE</sequence>
<dbReference type="Proteomes" id="UP000535838">
    <property type="component" value="Unassembled WGS sequence"/>
</dbReference>
<accession>A0A841SLD7</accession>
<keyword evidence="3" id="KW-0186">Copper</keyword>
<dbReference type="Pfam" id="PF07732">
    <property type="entry name" value="Cu-oxidase_3"/>
    <property type="match status" value="1"/>
</dbReference>
<comment type="caution">
    <text evidence="7">The sequence shown here is derived from an EMBL/GenBank/DDBJ whole genome shotgun (WGS) entry which is preliminary data.</text>
</comment>
<feature type="transmembrane region" description="Helical" evidence="4">
    <location>
        <begin position="80"/>
        <end position="98"/>
    </location>
</feature>
<dbReference type="InterPro" id="IPR011706">
    <property type="entry name" value="Cu-oxidase_C"/>
</dbReference>
<keyword evidence="4" id="KW-1133">Transmembrane helix</keyword>
<keyword evidence="8" id="KW-1185">Reference proteome</keyword>
<dbReference type="PROSITE" id="PS00080">
    <property type="entry name" value="MULTICOPPER_OXIDASE2"/>
    <property type="match status" value="1"/>
</dbReference>
<dbReference type="GO" id="GO:0016491">
    <property type="term" value="F:oxidoreductase activity"/>
    <property type="evidence" value="ECO:0007669"/>
    <property type="project" value="UniProtKB-KW"/>
</dbReference>
<keyword evidence="4" id="KW-0472">Membrane</keyword>
<evidence type="ECO:0000256" key="1">
    <source>
        <dbReference type="ARBA" id="ARBA00022723"/>
    </source>
</evidence>
<reference evidence="7 8" key="1">
    <citation type="submission" date="2020-08" db="EMBL/GenBank/DDBJ databases">
        <title>Cohnella phylogeny.</title>
        <authorList>
            <person name="Dunlap C."/>
        </authorList>
    </citation>
    <scope>NUCLEOTIDE SEQUENCE [LARGE SCALE GENOMIC DNA]</scope>
    <source>
        <strain evidence="7 8">DSM 25241</strain>
    </source>
</reference>
<evidence type="ECO:0000256" key="3">
    <source>
        <dbReference type="ARBA" id="ARBA00023008"/>
    </source>
</evidence>
<dbReference type="PANTHER" id="PTHR11709">
    <property type="entry name" value="MULTI-COPPER OXIDASE"/>
    <property type="match status" value="1"/>
</dbReference>
<evidence type="ECO:0000259" key="5">
    <source>
        <dbReference type="Pfam" id="PF07731"/>
    </source>
</evidence>
<evidence type="ECO:0000313" key="7">
    <source>
        <dbReference type="EMBL" id="MBB6633313.1"/>
    </source>
</evidence>
<dbReference type="InterPro" id="IPR045087">
    <property type="entry name" value="Cu-oxidase_fam"/>
</dbReference>
<keyword evidence="4" id="KW-0812">Transmembrane</keyword>
<evidence type="ECO:0000259" key="6">
    <source>
        <dbReference type="Pfam" id="PF07732"/>
    </source>
</evidence>
<dbReference type="InterPro" id="IPR002355">
    <property type="entry name" value="Cu_oxidase_Cu_BS"/>
</dbReference>
<feature type="transmembrane region" description="Helical" evidence="4">
    <location>
        <begin position="43"/>
        <end position="68"/>
    </location>
</feature>
<protein>
    <submittedName>
        <fullName evidence="7">Multicopper oxidase family protein</fullName>
    </submittedName>
</protein>
<gene>
    <name evidence="7" type="ORF">H7B67_04250</name>
</gene>
<feature type="transmembrane region" description="Helical" evidence="4">
    <location>
        <begin position="152"/>
        <end position="171"/>
    </location>
</feature>
<feature type="domain" description="Plastocyanin-like" evidence="6">
    <location>
        <begin position="279"/>
        <end position="393"/>
    </location>
</feature>
<name>A0A841SLD7_9BACL</name>
<dbReference type="SUPFAM" id="SSF49503">
    <property type="entry name" value="Cupredoxins"/>
    <property type="match status" value="3"/>
</dbReference>
<keyword evidence="2" id="KW-0560">Oxidoreductase</keyword>
<feature type="transmembrane region" description="Helical" evidence="4">
    <location>
        <begin position="119"/>
        <end position="140"/>
    </location>
</feature>
<dbReference type="CDD" id="cd04202">
    <property type="entry name" value="CuRO_D2_2dMcoN_like"/>
    <property type="match status" value="1"/>
</dbReference>
<feature type="domain" description="Plastocyanin-like" evidence="5">
    <location>
        <begin position="574"/>
        <end position="677"/>
    </location>
</feature>
<dbReference type="GO" id="GO:0005507">
    <property type="term" value="F:copper ion binding"/>
    <property type="evidence" value="ECO:0007669"/>
    <property type="project" value="InterPro"/>
</dbReference>
<feature type="transmembrane region" description="Helical" evidence="4">
    <location>
        <begin position="12"/>
        <end position="31"/>
    </location>
</feature>
<dbReference type="Pfam" id="PF07731">
    <property type="entry name" value="Cu-oxidase_2"/>
    <property type="match status" value="1"/>
</dbReference>
<evidence type="ECO:0000256" key="2">
    <source>
        <dbReference type="ARBA" id="ARBA00023002"/>
    </source>
</evidence>
<evidence type="ECO:0000313" key="8">
    <source>
        <dbReference type="Proteomes" id="UP000535838"/>
    </source>
</evidence>
<dbReference type="EMBL" id="JACJVQ010000004">
    <property type="protein sequence ID" value="MBB6633313.1"/>
    <property type="molecule type" value="Genomic_DNA"/>
</dbReference>